<accession>A0A1X7AKC7</accession>
<keyword evidence="6 9" id="KW-0133">Cell shape</keyword>
<dbReference type="SUPFAM" id="SSF141523">
    <property type="entry name" value="L,D-transpeptidase catalytic domain-like"/>
    <property type="match status" value="1"/>
</dbReference>
<keyword evidence="7 9" id="KW-0573">Peptidoglycan synthesis</keyword>
<dbReference type="InterPro" id="IPR005490">
    <property type="entry name" value="LD_TPept_cat_dom"/>
</dbReference>
<dbReference type="Gene3D" id="2.40.440.10">
    <property type="entry name" value="L,D-transpeptidase catalytic domain-like"/>
    <property type="match status" value="1"/>
</dbReference>
<keyword evidence="12" id="KW-1185">Reference proteome</keyword>
<feature type="active site" description="Proton donor/acceptor" evidence="9">
    <location>
        <position position="118"/>
    </location>
</feature>
<dbReference type="GO" id="GO:0016757">
    <property type="term" value="F:glycosyltransferase activity"/>
    <property type="evidence" value="ECO:0007669"/>
    <property type="project" value="UniProtKB-KW"/>
</dbReference>
<dbReference type="PANTHER" id="PTHR30582:SF24">
    <property type="entry name" value="L,D-TRANSPEPTIDASE ERFK_SRFK-RELATED"/>
    <property type="match status" value="1"/>
</dbReference>
<dbReference type="UniPathway" id="UPA00219"/>
<name>A0A1X7AKC7_9GAMM</name>
<evidence type="ECO:0000313" key="11">
    <source>
        <dbReference type="EMBL" id="SMA47777.1"/>
    </source>
</evidence>
<evidence type="ECO:0000256" key="9">
    <source>
        <dbReference type="PROSITE-ProRule" id="PRU01373"/>
    </source>
</evidence>
<evidence type="ECO:0000256" key="2">
    <source>
        <dbReference type="ARBA" id="ARBA00005992"/>
    </source>
</evidence>
<dbReference type="Proteomes" id="UP000196573">
    <property type="component" value="Unassembled WGS sequence"/>
</dbReference>
<dbReference type="GO" id="GO:0071555">
    <property type="term" value="P:cell wall organization"/>
    <property type="evidence" value="ECO:0007669"/>
    <property type="project" value="UniProtKB-UniRule"/>
</dbReference>
<evidence type="ECO:0000313" key="12">
    <source>
        <dbReference type="Proteomes" id="UP000196573"/>
    </source>
</evidence>
<sequence length="159" mass="17817">MHVAIAINISAQQLTLTTPEKTWHWPVSTGARGAGQEEGSWQTPLGRHFIRARIGEGLDPYAVYRARRPTGECWTPELHASQLGRDWILGRILWLCGDEPGFNRHGNVDTQRRFIYIHGTPDSEPMGIPASHGCIRMRCSDLVELFPLTTPGMPVTIHL</sequence>
<dbReference type="AlphaFoldDB" id="A0A1X7AKC7"/>
<evidence type="ECO:0000256" key="1">
    <source>
        <dbReference type="ARBA" id="ARBA00004752"/>
    </source>
</evidence>
<dbReference type="PANTHER" id="PTHR30582">
    <property type="entry name" value="L,D-TRANSPEPTIDASE"/>
    <property type="match status" value="1"/>
</dbReference>
<keyword evidence="3" id="KW-0328">Glycosyltransferase</keyword>
<dbReference type="GO" id="GO:0071972">
    <property type="term" value="F:peptidoglycan L,D-transpeptidase activity"/>
    <property type="evidence" value="ECO:0007669"/>
    <property type="project" value="TreeGrafter"/>
</dbReference>
<dbReference type="OrthoDB" id="9787225at2"/>
<gene>
    <name evidence="11" type="ORF">EHSB41UT_02547</name>
</gene>
<evidence type="ECO:0000259" key="10">
    <source>
        <dbReference type="PROSITE" id="PS52029"/>
    </source>
</evidence>
<evidence type="ECO:0000256" key="4">
    <source>
        <dbReference type="ARBA" id="ARBA00022679"/>
    </source>
</evidence>
<evidence type="ECO:0000256" key="6">
    <source>
        <dbReference type="ARBA" id="ARBA00022960"/>
    </source>
</evidence>
<evidence type="ECO:0000256" key="5">
    <source>
        <dbReference type="ARBA" id="ARBA00022801"/>
    </source>
</evidence>
<evidence type="ECO:0000256" key="7">
    <source>
        <dbReference type="ARBA" id="ARBA00022984"/>
    </source>
</evidence>
<protein>
    <submittedName>
        <fullName evidence="11">L,D-transpeptidase catalytic domain</fullName>
    </submittedName>
</protein>
<dbReference type="GO" id="GO:0005576">
    <property type="term" value="C:extracellular region"/>
    <property type="evidence" value="ECO:0007669"/>
    <property type="project" value="TreeGrafter"/>
</dbReference>
<reference evidence="11 12" key="1">
    <citation type="submission" date="2017-03" db="EMBL/GenBank/DDBJ databases">
        <authorList>
            <person name="Afonso C.L."/>
            <person name="Miller P.J."/>
            <person name="Scott M.A."/>
            <person name="Spackman E."/>
            <person name="Goraichik I."/>
            <person name="Dimitrov K.M."/>
            <person name="Suarez D.L."/>
            <person name="Swayne D.E."/>
        </authorList>
    </citation>
    <scope>NUCLEOTIDE SEQUENCE [LARGE SCALE GENOMIC DNA]</scope>
    <source>
        <strain evidence="11">SB41UT1</strain>
    </source>
</reference>
<keyword evidence="4" id="KW-0808">Transferase</keyword>
<proteinExistence type="inferred from homology"/>
<dbReference type="GO" id="GO:0008360">
    <property type="term" value="P:regulation of cell shape"/>
    <property type="evidence" value="ECO:0007669"/>
    <property type="project" value="UniProtKB-UniRule"/>
</dbReference>
<keyword evidence="8 9" id="KW-0961">Cell wall biogenesis/degradation</keyword>
<evidence type="ECO:0000256" key="3">
    <source>
        <dbReference type="ARBA" id="ARBA00022676"/>
    </source>
</evidence>
<evidence type="ECO:0000256" key="8">
    <source>
        <dbReference type="ARBA" id="ARBA00023316"/>
    </source>
</evidence>
<feature type="active site" description="Nucleophile" evidence="9">
    <location>
        <position position="134"/>
    </location>
</feature>
<keyword evidence="5" id="KW-0378">Hydrolase</keyword>
<dbReference type="Pfam" id="PF03734">
    <property type="entry name" value="YkuD"/>
    <property type="match status" value="1"/>
</dbReference>
<comment type="pathway">
    <text evidence="1 9">Cell wall biogenesis; peptidoglycan biosynthesis.</text>
</comment>
<comment type="similarity">
    <text evidence="2">Belongs to the YkuD family.</text>
</comment>
<dbReference type="GO" id="GO:0018104">
    <property type="term" value="P:peptidoglycan-protein cross-linking"/>
    <property type="evidence" value="ECO:0007669"/>
    <property type="project" value="TreeGrafter"/>
</dbReference>
<feature type="domain" description="L,D-TPase catalytic" evidence="10">
    <location>
        <begin position="3"/>
        <end position="158"/>
    </location>
</feature>
<dbReference type="InterPro" id="IPR038063">
    <property type="entry name" value="Transpep_catalytic_dom"/>
</dbReference>
<dbReference type="PROSITE" id="PS52029">
    <property type="entry name" value="LD_TPASE"/>
    <property type="match status" value="1"/>
</dbReference>
<dbReference type="CDD" id="cd16913">
    <property type="entry name" value="YkuD_like"/>
    <property type="match status" value="1"/>
</dbReference>
<organism evidence="11 12">
    <name type="scientific">Parendozoicomonas haliclonae</name>
    <dbReference type="NCBI Taxonomy" id="1960125"/>
    <lineage>
        <taxon>Bacteria</taxon>
        <taxon>Pseudomonadati</taxon>
        <taxon>Pseudomonadota</taxon>
        <taxon>Gammaproteobacteria</taxon>
        <taxon>Oceanospirillales</taxon>
        <taxon>Endozoicomonadaceae</taxon>
        <taxon>Parendozoicomonas</taxon>
    </lineage>
</organism>
<dbReference type="RefSeq" id="WP_087110427.1">
    <property type="nucleotide sequence ID" value="NZ_CBCSCN010000003.1"/>
</dbReference>
<dbReference type="EMBL" id="FWPT01000005">
    <property type="protein sequence ID" value="SMA47777.1"/>
    <property type="molecule type" value="Genomic_DNA"/>
</dbReference>
<dbReference type="InterPro" id="IPR050979">
    <property type="entry name" value="LD-transpeptidase"/>
</dbReference>